<dbReference type="STRING" id="1314785.A0A165EXG5"/>
<evidence type="ECO:0000313" key="5">
    <source>
        <dbReference type="Proteomes" id="UP000076871"/>
    </source>
</evidence>
<dbReference type="Proteomes" id="UP000076871">
    <property type="component" value="Unassembled WGS sequence"/>
</dbReference>
<dbReference type="GeneID" id="63831374"/>
<dbReference type="OrthoDB" id="37537at2759"/>
<dbReference type="PANTHER" id="PTHR43625">
    <property type="entry name" value="AFLATOXIN B1 ALDEHYDE REDUCTASE"/>
    <property type="match status" value="1"/>
</dbReference>
<sequence>MESPVASSSREIRRFSAPNINYGAPPTPSIQAEPVFLGNRSLLCRGRDAARSRSVPPSLQGLISNDIPDEPAYLIDLAIDQHARAQPWINTFHSASSAAARPPRPSPTIPSRTRSSARPSRAVDSPDYYQITYTSDAAIVTSQVYEDEEDMAWLKFADGERCFNMRPPGLSSPFPEDEDIDCWFKPGATLPEPPIRHEVAPEHGTPSSPPPPYEDREHTVVTVTTIVPSARSGQRGRGSRHHSSHAEIAPPQAPHLPSVERFVADSFLADPTVPIEVTVGAMAELIKQVKYLGLSECSTETLRRALAVHPITALQTARELGITIIAYSPLRRGLLTGQYKSLDDFDEDDFRRTVPRQHVLTDNSKENLPSILKLANRLKQIGARHNATAGQIALAWLLAQRPDVIPIPGTTKIEIPRFGRSTYKARDRGGRGASEEVREVVNSAHFMNDARYPPRLPAVLFADTPPLGK</sequence>
<evidence type="ECO:0000256" key="2">
    <source>
        <dbReference type="SAM" id="MobiDB-lite"/>
    </source>
</evidence>
<proteinExistence type="predicted"/>
<evidence type="ECO:0000259" key="3">
    <source>
        <dbReference type="Pfam" id="PF00248"/>
    </source>
</evidence>
<dbReference type="GO" id="GO:0005737">
    <property type="term" value="C:cytoplasm"/>
    <property type="evidence" value="ECO:0007669"/>
    <property type="project" value="TreeGrafter"/>
</dbReference>
<dbReference type="RefSeq" id="XP_040765664.1">
    <property type="nucleotide sequence ID" value="XM_040914347.1"/>
</dbReference>
<protein>
    <submittedName>
        <fullName evidence="4">Aldo/keto reductase</fullName>
    </submittedName>
</protein>
<gene>
    <name evidence="4" type="ORF">LAESUDRAFT_811770</name>
</gene>
<accession>A0A165EXG5</accession>
<dbReference type="Gene3D" id="3.20.20.100">
    <property type="entry name" value="NADP-dependent oxidoreductase domain"/>
    <property type="match status" value="1"/>
</dbReference>
<dbReference type="EMBL" id="KV427617">
    <property type="protein sequence ID" value="KZT07924.1"/>
    <property type="molecule type" value="Genomic_DNA"/>
</dbReference>
<feature type="region of interest" description="Disordered" evidence="2">
    <location>
        <begin position="197"/>
        <end position="216"/>
    </location>
</feature>
<dbReference type="Pfam" id="PF00248">
    <property type="entry name" value="Aldo_ket_red"/>
    <property type="match status" value="1"/>
</dbReference>
<dbReference type="InParanoid" id="A0A165EXG5"/>
<dbReference type="AlphaFoldDB" id="A0A165EXG5"/>
<feature type="compositionally biased region" description="Low complexity" evidence="2">
    <location>
        <begin position="109"/>
        <end position="122"/>
    </location>
</feature>
<dbReference type="GO" id="GO:0016491">
    <property type="term" value="F:oxidoreductase activity"/>
    <property type="evidence" value="ECO:0007669"/>
    <property type="project" value="UniProtKB-KW"/>
</dbReference>
<dbReference type="SUPFAM" id="SSF51430">
    <property type="entry name" value="NAD(P)-linked oxidoreductase"/>
    <property type="match status" value="1"/>
</dbReference>
<feature type="domain" description="NADP-dependent oxidoreductase" evidence="3">
    <location>
        <begin position="270"/>
        <end position="414"/>
    </location>
</feature>
<dbReference type="InterPro" id="IPR036812">
    <property type="entry name" value="NAD(P)_OxRdtase_dom_sf"/>
</dbReference>
<feature type="region of interest" description="Disordered" evidence="2">
    <location>
        <begin position="94"/>
        <end position="123"/>
    </location>
</feature>
<name>A0A165EXG5_9APHY</name>
<reference evidence="4 5" key="1">
    <citation type="journal article" date="2016" name="Mol. Biol. Evol.">
        <title>Comparative Genomics of Early-Diverging Mushroom-Forming Fungi Provides Insights into the Origins of Lignocellulose Decay Capabilities.</title>
        <authorList>
            <person name="Nagy L.G."/>
            <person name="Riley R."/>
            <person name="Tritt A."/>
            <person name="Adam C."/>
            <person name="Daum C."/>
            <person name="Floudas D."/>
            <person name="Sun H."/>
            <person name="Yadav J.S."/>
            <person name="Pangilinan J."/>
            <person name="Larsson K.H."/>
            <person name="Matsuura K."/>
            <person name="Barry K."/>
            <person name="Labutti K."/>
            <person name="Kuo R."/>
            <person name="Ohm R.A."/>
            <person name="Bhattacharya S.S."/>
            <person name="Shirouzu T."/>
            <person name="Yoshinaga Y."/>
            <person name="Martin F.M."/>
            <person name="Grigoriev I.V."/>
            <person name="Hibbett D.S."/>
        </authorList>
    </citation>
    <scope>NUCLEOTIDE SEQUENCE [LARGE SCALE GENOMIC DNA]</scope>
    <source>
        <strain evidence="4 5">93-53</strain>
    </source>
</reference>
<organism evidence="4 5">
    <name type="scientific">Laetiporus sulphureus 93-53</name>
    <dbReference type="NCBI Taxonomy" id="1314785"/>
    <lineage>
        <taxon>Eukaryota</taxon>
        <taxon>Fungi</taxon>
        <taxon>Dikarya</taxon>
        <taxon>Basidiomycota</taxon>
        <taxon>Agaricomycotina</taxon>
        <taxon>Agaricomycetes</taxon>
        <taxon>Polyporales</taxon>
        <taxon>Laetiporus</taxon>
    </lineage>
</organism>
<evidence type="ECO:0000256" key="1">
    <source>
        <dbReference type="ARBA" id="ARBA00023002"/>
    </source>
</evidence>
<dbReference type="InterPro" id="IPR023210">
    <property type="entry name" value="NADP_OxRdtase_dom"/>
</dbReference>
<keyword evidence="1" id="KW-0560">Oxidoreductase</keyword>
<dbReference type="InterPro" id="IPR050791">
    <property type="entry name" value="Aldo-Keto_reductase"/>
</dbReference>
<evidence type="ECO:0000313" key="4">
    <source>
        <dbReference type="EMBL" id="KZT07924.1"/>
    </source>
</evidence>
<keyword evidence="5" id="KW-1185">Reference proteome</keyword>
<dbReference type="PANTHER" id="PTHR43625:SF40">
    <property type="entry name" value="ALDO-KETO REDUCTASE YAKC [NADP(+)]"/>
    <property type="match status" value="1"/>
</dbReference>
<feature type="region of interest" description="Disordered" evidence="2">
    <location>
        <begin position="230"/>
        <end position="255"/>
    </location>
</feature>